<comment type="caution">
    <text evidence="2">The sequence shown here is derived from an EMBL/GenBank/DDBJ whole genome shotgun (WGS) entry which is preliminary data.</text>
</comment>
<dbReference type="PaxDb" id="67767-A0A0J7KQR7"/>
<keyword evidence="3" id="KW-1185">Reference proteome</keyword>
<evidence type="ECO:0000256" key="1">
    <source>
        <dbReference type="SAM" id="MobiDB-lite"/>
    </source>
</evidence>
<sequence>MRRTTTMSRSALVVAHAAGLADRRRRAWSGGGDGGGGDDDNDGTGGGAGAGADADADADAGGADSAAAGDDARQRVRRSSVLAGRHGPAFAC</sequence>
<feature type="compositionally biased region" description="Low complexity" evidence="1">
    <location>
        <begin position="59"/>
        <end position="69"/>
    </location>
</feature>
<dbReference type="EMBL" id="LBMM01004213">
    <property type="protein sequence ID" value="KMQ92693.1"/>
    <property type="molecule type" value="Genomic_DNA"/>
</dbReference>
<proteinExistence type="predicted"/>
<dbReference type="Proteomes" id="UP000036403">
    <property type="component" value="Unassembled WGS sequence"/>
</dbReference>
<organism evidence="2 3">
    <name type="scientific">Lasius niger</name>
    <name type="common">Black garden ant</name>
    <dbReference type="NCBI Taxonomy" id="67767"/>
    <lineage>
        <taxon>Eukaryota</taxon>
        <taxon>Metazoa</taxon>
        <taxon>Ecdysozoa</taxon>
        <taxon>Arthropoda</taxon>
        <taxon>Hexapoda</taxon>
        <taxon>Insecta</taxon>
        <taxon>Pterygota</taxon>
        <taxon>Neoptera</taxon>
        <taxon>Endopterygota</taxon>
        <taxon>Hymenoptera</taxon>
        <taxon>Apocrita</taxon>
        <taxon>Aculeata</taxon>
        <taxon>Formicoidea</taxon>
        <taxon>Formicidae</taxon>
        <taxon>Formicinae</taxon>
        <taxon>Lasius</taxon>
        <taxon>Lasius</taxon>
    </lineage>
</organism>
<evidence type="ECO:0000313" key="2">
    <source>
        <dbReference type="EMBL" id="KMQ92693.1"/>
    </source>
</evidence>
<gene>
    <name evidence="2" type="ORF">RF55_7280</name>
</gene>
<feature type="region of interest" description="Disordered" evidence="1">
    <location>
        <begin position="21"/>
        <end position="92"/>
    </location>
</feature>
<dbReference type="AlphaFoldDB" id="A0A0J7KQR7"/>
<protein>
    <submittedName>
        <fullName evidence="2">Uncharacterized protein</fullName>
    </submittedName>
</protein>
<accession>A0A0J7KQR7</accession>
<name>A0A0J7KQR7_LASNI</name>
<reference evidence="2 3" key="1">
    <citation type="submission" date="2015-04" db="EMBL/GenBank/DDBJ databases">
        <title>Lasius niger genome sequencing.</title>
        <authorList>
            <person name="Konorov E.A."/>
            <person name="Nikitin M.A."/>
            <person name="Kirill M.V."/>
            <person name="Chang P."/>
        </authorList>
    </citation>
    <scope>NUCLEOTIDE SEQUENCE [LARGE SCALE GENOMIC DNA]</scope>
    <source>
        <tissue evidence="2">Whole</tissue>
    </source>
</reference>
<evidence type="ECO:0000313" key="3">
    <source>
        <dbReference type="Proteomes" id="UP000036403"/>
    </source>
</evidence>